<comment type="caution">
    <text evidence="2">The sequence shown here is derived from an EMBL/GenBank/DDBJ whole genome shotgun (WGS) entry which is preliminary data.</text>
</comment>
<dbReference type="EMBL" id="JBHSAO010000001">
    <property type="protein sequence ID" value="MFC4022770.1"/>
    <property type="molecule type" value="Genomic_DNA"/>
</dbReference>
<evidence type="ECO:0000313" key="3">
    <source>
        <dbReference type="Proteomes" id="UP001595772"/>
    </source>
</evidence>
<gene>
    <name evidence="2" type="ORF">ACFOUV_02925</name>
</gene>
<keyword evidence="3" id="KW-1185">Reference proteome</keyword>
<feature type="transmembrane region" description="Helical" evidence="1">
    <location>
        <begin position="55"/>
        <end position="75"/>
    </location>
</feature>
<reference evidence="3" key="1">
    <citation type="journal article" date="2019" name="Int. J. Syst. Evol. Microbiol.">
        <title>The Global Catalogue of Microorganisms (GCM) 10K type strain sequencing project: providing services to taxonomists for standard genome sequencing and annotation.</title>
        <authorList>
            <consortium name="The Broad Institute Genomics Platform"/>
            <consortium name="The Broad Institute Genome Sequencing Center for Infectious Disease"/>
            <person name="Wu L."/>
            <person name="Ma J."/>
        </authorList>
    </citation>
    <scope>NUCLEOTIDE SEQUENCE [LARGE SCALE GENOMIC DNA]</scope>
    <source>
        <strain evidence="3">IBRC-M 10703</strain>
    </source>
</reference>
<keyword evidence="1" id="KW-1133">Transmembrane helix</keyword>
<feature type="transmembrane region" description="Helical" evidence="1">
    <location>
        <begin position="160"/>
        <end position="178"/>
    </location>
</feature>
<evidence type="ECO:0000313" key="2">
    <source>
        <dbReference type="EMBL" id="MFC4022770.1"/>
    </source>
</evidence>
<feature type="transmembrane region" description="Helical" evidence="1">
    <location>
        <begin position="81"/>
        <end position="101"/>
    </location>
</feature>
<feature type="transmembrane region" description="Helical" evidence="1">
    <location>
        <begin position="136"/>
        <end position="155"/>
    </location>
</feature>
<feature type="transmembrane region" description="Helical" evidence="1">
    <location>
        <begin position="108"/>
        <end position="130"/>
    </location>
</feature>
<dbReference type="RefSeq" id="WP_379495267.1">
    <property type="nucleotide sequence ID" value="NZ_JBHSAO010000001.1"/>
</dbReference>
<proteinExistence type="predicted"/>
<protein>
    <recommendedName>
        <fullName evidence="4">Yip1 domain-containing protein</fullName>
    </recommendedName>
</protein>
<sequence length="183" mass="21374">MAEERTAIIVKEIRYWKEHRLLPERYCDYLLALYTNGQELSDKADDDVRSTWTPIIIHFILLHSMIPFSFLVVYFTEFLPILQLSILTLFCIYSILLYVYFHGNGNKYVQFPLFVSLLLVLLLTLSISNFLASNSFINLVIILVNFILWLFLSIVKNIKILQMVSILSIVFAIGYIIFKTFTA</sequence>
<accession>A0ABV8GSQ5</accession>
<keyword evidence="1" id="KW-0812">Transmembrane</keyword>
<organism evidence="2 3">
    <name type="scientific">Oceanobacillus longus</name>
    <dbReference type="NCBI Taxonomy" id="930120"/>
    <lineage>
        <taxon>Bacteria</taxon>
        <taxon>Bacillati</taxon>
        <taxon>Bacillota</taxon>
        <taxon>Bacilli</taxon>
        <taxon>Bacillales</taxon>
        <taxon>Bacillaceae</taxon>
        <taxon>Oceanobacillus</taxon>
    </lineage>
</organism>
<evidence type="ECO:0008006" key="4">
    <source>
        <dbReference type="Google" id="ProtNLM"/>
    </source>
</evidence>
<evidence type="ECO:0000256" key="1">
    <source>
        <dbReference type="SAM" id="Phobius"/>
    </source>
</evidence>
<name>A0ABV8GSQ5_9BACI</name>
<dbReference type="Proteomes" id="UP001595772">
    <property type="component" value="Unassembled WGS sequence"/>
</dbReference>
<keyword evidence="1" id="KW-0472">Membrane</keyword>